<keyword evidence="4 5" id="KW-0472">Membrane</keyword>
<feature type="transmembrane region" description="Helical" evidence="5">
    <location>
        <begin position="35"/>
        <end position="61"/>
    </location>
</feature>
<dbReference type="GO" id="GO:0016020">
    <property type="term" value="C:membrane"/>
    <property type="evidence" value="ECO:0007669"/>
    <property type="project" value="UniProtKB-SubCell"/>
</dbReference>
<evidence type="ECO:0000259" key="6">
    <source>
        <dbReference type="PROSITE" id="PS50850"/>
    </source>
</evidence>
<evidence type="ECO:0000256" key="1">
    <source>
        <dbReference type="ARBA" id="ARBA00004141"/>
    </source>
</evidence>
<dbReference type="InterPro" id="IPR036259">
    <property type="entry name" value="MFS_trans_sf"/>
</dbReference>
<dbReference type="PROSITE" id="PS00216">
    <property type="entry name" value="SUGAR_TRANSPORT_1"/>
    <property type="match status" value="1"/>
</dbReference>
<feature type="transmembrane region" description="Helical" evidence="5">
    <location>
        <begin position="90"/>
        <end position="111"/>
    </location>
</feature>
<dbReference type="Proteomes" id="UP000582659">
    <property type="component" value="Unassembled WGS sequence"/>
</dbReference>
<evidence type="ECO:0000256" key="4">
    <source>
        <dbReference type="ARBA" id="ARBA00023136"/>
    </source>
</evidence>
<evidence type="ECO:0000313" key="8">
    <source>
        <dbReference type="Proteomes" id="UP000659654"/>
    </source>
</evidence>
<dbReference type="InterPro" id="IPR005828">
    <property type="entry name" value="MFS_sugar_transport-like"/>
</dbReference>
<keyword evidence="2 5" id="KW-0812">Transmembrane</keyword>
<organism evidence="7 8">
    <name type="scientific">Bursaphelenchus xylophilus</name>
    <name type="common">Pinewood nematode worm</name>
    <name type="synonym">Aphelenchoides xylophilus</name>
    <dbReference type="NCBI Taxonomy" id="6326"/>
    <lineage>
        <taxon>Eukaryota</taxon>
        <taxon>Metazoa</taxon>
        <taxon>Ecdysozoa</taxon>
        <taxon>Nematoda</taxon>
        <taxon>Chromadorea</taxon>
        <taxon>Rhabditida</taxon>
        <taxon>Tylenchina</taxon>
        <taxon>Tylenchomorpha</taxon>
        <taxon>Aphelenchoidea</taxon>
        <taxon>Aphelenchoididae</taxon>
        <taxon>Bursaphelenchus</taxon>
    </lineage>
</organism>
<gene>
    <name evidence="7" type="ORF">BXYJ_LOCUS5210</name>
</gene>
<name>A0A7I8WYW0_BURXY</name>
<dbReference type="PANTHER" id="PTHR24064">
    <property type="entry name" value="SOLUTE CARRIER FAMILY 22 MEMBER"/>
    <property type="match status" value="1"/>
</dbReference>
<dbReference type="InterPro" id="IPR020846">
    <property type="entry name" value="MFS_dom"/>
</dbReference>
<dbReference type="SUPFAM" id="SSF103473">
    <property type="entry name" value="MFS general substrate transporter"/>
    <property type="match status" value="1"/>
</dbReference>
<feature type="domain" description="Major facilitator superfamily (MFS) profile" evidence="6">
    <location>
        <begin position="51"/>
        <end position="330"/>
    </location>
</feature>
<feature type="transmembrane region" description="Helical" evidence="5">
    <location>
        <begin position="146"/>
        <end position="168"/>
    </location>
</feature>
<comment type="caution">
    <text evidence="7">The sequence shown here is derived from an EMBL/GenBank/DDBJ whole genome shotgun (WGS) entry which is preliminary data.</text>
</comment>
<dbReference type="Gene3D" id="1.20.1250.20">
    <property type="entry name" value="MFS general substrate transporter like domains"/>
    <property type="match status" value="1"/>
</dbReference>
<dbReference type="Pfam" id="PF00083">
    <property type="entry name" value="Sugar_tr"/>
    <property type="match status" value="1"/>
</dbReference>
<feature type="transmembrane region" description="Helical" evidence="5">
    <location>
        <begin position="293"/>
        <end position="314"/>
    </location>
</feature>
<reference evidence="7" key="1">
    <citation type="submission" date="2020-09" db="EMBL/GenBank/DDBJ databases">
        <authorList>
            <person name="Kikuchi T."/>
        </authorList>
    </citation>
    <scope>NUCLEOTIDE SEQUENCE</scope>
    <source>
        <strain evidence="7">Ka4C1</strain>
    </source>
</reference>
<dbReference type="InterPro" id="IPR005829">
    <property type="entry name" value="Sugar_transporter_CS"/>
</dbReference>
<feature type="transmembrane region" description="Helical" evidence="5">
    <location>
        <begin position="123"/>
        <end position="140"/>
    </location>
</feature>
<dbReference type="EMBL" id="CAJFCV020000002">
    <property type="protein sequence ID" value="CAG9101699.1"/>
    <property type="molecule type" value="Genomic_DNA"/>
</dbReference>
<evidence type="ECO:0000256" key="2">
    <source>
        <dbReference type="ARBA" id="ARBA00022692"/>
    </source>
</evidence>
<comment type="subcellular location">
    <subcellularLocation>
        <location evidence="1">Membrane</location>
        <topology evidence="1">Multi-pass membrane protein</topology>
    </subcellularLocation>
</comment>
<proteinExistence type="predicted"/>
<dbReference type="GO" id="GO:0022857">
    <property type="term" value="F:transmembrane transporter activity"/>
    <property type="evidence" value="ECO:0007669"/>
    <property type="project" value="InterPro"/>
</dbReference>
<feature type="transmembrane region" description="Helical" evidence="5">
    <location>
        <begin position="180"/>
        <end position="203"/>
    </location>
</feature>
<dbReference type="SMR" id="A0A7I8WYW0"/>
<keyword evidence="8" id="KW-1185">Reference proteome</keyword>
<dbReference type="OrthoDB" id="5296287at2759"/>
<accession>A0A7I8WYW0</accession>
<dbReference type="PROSITE" id="PS50850">
    <property type="entry name" value="MFS"/>
    <property type="match status" value="1"/>
</dbReference>
<keyword evidence="3 5" id="KW-1133">Transmembrane helix</keyword>
<dbReference type="AlphaFoldDB" id="A0A7I8WYW0"/>
<evidence type="ECO:0000256" key="3">
    <source>
        <dbReference type="ARBA" id="ARBA00022989"/>
    </source>
</evidence>
<sequence>MAESDDKFLAAVPADKSGRMTPDQILNFFGPRNNFLLAVFIVMSVIWGLVVMPILASAFFLGKVCTTAETNCTGTQGTVAFEFDLNNERAYLADLTTTAFLVGNVVGASTMARLSDSFGRRPTLVISLLLMGLSGSLSALSPNIYFFAVCRLIQGYFFAGCIILNWVLSYECCPYLLRPYCPLVFGMTWVVGYCILAPLDFWLQNWRPFMVALSLPSAFYAVGVQVWAPESFHFSVVNGRKEQAIEFIKRANKSSENKLDLSELDHLFEEELGGDEQKGNHGVVHELKKQKILIVYVFVLAYLWTCDIFIYYGLSLFSTELAGNREEIAA</sequence>
<evidence type="ECO:0000256" key="5">
    <source>
        <dbReference type="SAM" id="Phobius"/>
    </source>
</evidence>
<protein>
    <submittedName>
        <fullName evidence="7">(pine wood nematode) hypothetical protein</fullName>
    </submittedName>
</protein>
<evidence type="ECO:0000313" key="7">
    <source>
        <dbReference type="EMBL" id="CAD5217798.1"/>
    </source>
</evidence>
<dbReference type="Proteomes" id="UP000659654">
    <property type="component" value="Unassembled WGS sequence"/>
</dbReference>
<dbReference type="EMBL" id="CAJFDI010000002">
    <property type="protein sequence ID" value="CAD5217798.1"/>
    <property type="molecule type" value="Genomic_DNA"/>
</dbReference>